<proteinExistence type="predicted"/>
<accession>A0A0B7IT76</accession>
<feature type="compositionally biased region" description="Polar residues" evidence="1">
    <location>
        <begin position="1"/>
        <end position="18"/>
    </location>
</feature>
<name>A0A0B7IT76_9FLAO</name>
<evidence type="ECO:0000313" key="2">
    <source>
        <dbReference type="EMBL" id="CEN53257.1"/>
    </source>
</evidence>
<evidence type="ECO:0000256" key="1">
    <source>
        <dbReference type="SAM" id="MobiDB-lite"/>
    </source>
</evidence>
<feature type="region of interest" description="Disordered" evidence="1">
    <location>
        <begin position="1"/>
        <end position="20"/>
    </location>
</feature>
<dbReference type="AlphaFoldDB" id="A0A0B7IT76"/>
<gene>
    <name evidence="2" type="ORF">CCAN11_720001</name>
</gene>
<protein>
    <submittedName>
        <fullName evidence="2">Uncharacterized protein</fullName>
    </submittedName>
</protein>
<organism evidence="2 3">
    <name type="scientific">Capnocytophaga canimorsus</name>
    <dbReference type="NCBI Taxonomy" id="28188"/>
    <lineage>
        <taxon>Bacteria</taxon>
        <taxon>Pseudomonadati</taxon>
        <taxon>Bacteroidota</taxon>
        <taxon>Flavobacteriia</taxon>
        <taxon>Flavobacteriales</taxon>
        <taxon>Flavobacteriaceae</taxon>
        <taxon>Capnocytophaga</taxon>
    </lineage>
</organism>
<dbReference type="Proteomes" id="UP000039370">
    <property type="component" value="Unassembled WGS sequence"/>
</dbReference>
<sequence>MACTSCSKESNSGTNATKPGTGVYAGIWFLGAKVQIFFGSTTH</sequence>
<evidence type="ECO:0000313" key="3">
    <source>
        <dbReference type="Proteomes" id="UP000039370"/>
    </source>
</evidence>
<reference evidence="3" key="1">
    <citation type="submission" date="2015-01" db="EMBL/GenBank/DDBJ databases">
        <authorList>
            <person name="MANFREDI Pablo"/>
        </authorList>
    </citation>
    <scope>NUCLEOTIDE SEQUENCE [LARGE SCALE GENOMIC DNA]</scope>
    <source>
        <strain evidence="3">Cc11</strain>
    </source>
</reference>
<dbReference type="EMBL" id="CDOK01000220">
    <property type="protein sequence ID" value="CEN53257.1"/>
    <property type="molecule type" value="Genomic_DNA"/>
</dbReference>